<reference evidence="2" key="1">
    <citation type="journal article" date="2019" name="Int. J. Syst. Evol. Microbiol.">
        <title>The Global Catalogue of Microorganisms (GCM) 10K type strain sequencing project: providing services to taxonomists for standard genome sequencing and annotation.</title>
        <authorList>
            <consortium name="The Broad Institute Genomics Platform"/>
            <consortium name="The Broad Institute Genome Sequencing Center for Infectious Disease"/>
            <person name="Wu L."/>
            <person name="Ma J."/>
        </authorList>
    </citation>
    <scope>NUCLEOTIDE SEQUENCE [LARGE SCALE GENOMIC DNA]</scope>
    <source>
        <strain evidence="2">JCM 13249</strain>
    </source>
</reference>
<sequence>MLPVALGAAACGDDDSGSGKTEISIFWWGADGRAQITQKALDLYQSKHPDVVFKPTWQGNQGYFEKLATQAAGGNAPDIFQIDDNFLGEYSARGIAMDLSPLVSSNKIDLSKFPESLARYGQVDGKQFGIATGENTPGMVYDKTLLQQLKLPEPKTGMSWDELIDWGAQVTAAAEKAGLKNVYGTMDPSADYKAFWMWLRQQGKQLYNGSQLGFTEADVQKWFELWQGAAAKKATPTADLIHAANGGDATKQLVVTKNAATSFMWSNQMPDLSKNTDHELGVVAYPGDPSAQWARAALYWSAFKGTKHPDVVADVINFFVNDPEAAKILGTDRGLPSNLDLRKAIEADLSPQMKTTVAFENEMTPKFGQAPPPPIKGHSGVRAALVKAAETVSYKQASPAEAAAAFVADAKAAIGG</sequence>
<dbReference type="Pfam" id="PF01547">
    <property type="entry name" value="SBP_bac_1"/>
    <property type="match status" value="1"/>
</dbReference>
<evidence type="ECO:0000313" key="2">
    <source>
        <dbReference type="Proteomes" id="UP001500655"/>
    </source>
</evidence>
<dbReference type="InterPro" id="IPR050490">
    <property type="entry name" value="Bact_solute-bd_prot1"/>
</dbReference>
<dbReference type="InterPro" id="IPR006059">
    <property type="entry name" value="SBP"/>
</dbReference>
<protein>
    <submittedName>
        <fullName evidence="1">Extracellular solute-binding protein</fullName>
    </submittedName>
</protein>
<dbReference type="PANTHER" id="PTHR43649">
    <property type="entry name" value="ARABINOSE-BINDING PROTEIN-RELATED"/>
    <property type="match status" value="1"/>
</dbReference>
<organism evidence="1 2">
    <name type="scientific">Luedemannella helvata</name>
    <dbReference type="NCBI Taxonomy" id="349315"/>
    <lineage>
        <taxon>Bacteria</taxon>
        <taxon>Bacillati</taxon>
        <taxon>Actinomycetota</taxon>
        <taxon>Actinomycetes</taxon>
        <taxon>Micromonosporales</taxon>
        <taxon>Micromonosporaceae</taxon>
        <taxon>Luedemannella</taxon>
    </lineage>
</organism>
<dbReference type="Proteomes" id="UP001500655">
    <property type="component" value="Unassembled WGS sequence"/>
</dbReference>
<gene>
    <name evidence="1" type="ORF">GCM10009681_50360</name>
</gene>
<proteinExistence type="predicted"/>
<keyword evidence="2" id="KW-1185">Reference proteome</keyword>
<evidence type="ECO:0000313" key="1">
    <source>
        <dbReference type="EMBL" id="GAA1772755.1"/>
    </source>
</evidence>
<dbReference type="Gene3D" id="3.40.190.10">
    <property type="entry name" value="Periplasmic binding protein-like II"/>
    <property type="match status" value="2"/>
</dbReference>
<dbReference type="EMBL" id="BAAALS010000033">
    <property type="protein sequence ID" value="GAA1772755.1"/>
    <property type="molecule type" value="Genomic_DNA"/>
</dbReference>
<dbReference type="SUPFAM" id="SSF53850">
    <property type="entry name" value="Periplasmic binding protein-like II"/>
    <property type="match status" value="1"/>
</dbReference>
<accession>A0ABP4XB57</accession>
<name>A0ABP4XB57_9ACTN</name>
<dbReference type="PANTHER" id="PTHR43649:SF30">
    <property type="entry name" value="ABC TRANSPORTER SUBSTRATE-BINDING PROTEIN"/>
    <property type="match status" value="1"/>
</dbReference>
<comment type="caution">
    <text evidence="1">The sequence shown here is derived from an EMBL/GenBank/DDBJ whole genome shotgun (WGS) entry which is preliminary data.</text>
</comment>